<dbReference type="AlphaFoldDB" id="A0A375JC45"/>
<accession>A0A375JC45</accession>
<gene>
    <name evidence="1" type="ORF">CBM2634_U20082</name>
</gene>
<reference evidence="1 2" key="1">
    <citation type="submission" date="2018-01" db="EMBL/GenBank/DDBJ databases">
        <authorList>
            <person name="Gaut B.S."/>
            <person name="Morton B.R."/>
            <person name="Clegg M.T."/>
            <person name="Duvall M.R."/>
        </authorList>
    </citation>
    <scope>NUCLEOTIDE SEQUENCE [LARGE SCALE GENOMIC DNA]</scope>
    <source>
        <strain evidence="1">Cupriavidus taiwanensis cmp 52</strain>
    </source>
</reference>
<organism evidence="1 2">
    <name type="scientific">Cupriavidus taiwanensis</name>
    <dbReference type="NCBI Taxonomy" id="164546"/>
    <lineage>
        <taxon>Bacteria</taxon>
        <taxon>Pseudomonadati</taxon>
        <taxon>Pseudomonadota</taxon>
        <taxon>Betaproteobacteria</taxon>
        <taxon>Burkholderiales</taxon>
        <taxon>Burkholderiaceae</taxon>
        <taxon>Cupriavidus</taxon>
    </lineage>
</organism>
<evidence type="ECO:0000313" key="1">
    <source>
        <dbReference type="EMBL" id="SPS02677.1"/>
    </source>
</evidence>
<proteinExistence type="predicted"/>
<dbReference type="EMBL" id="OVTA01000083">
    <property type="protein sequence ID" value="SPS02677.1"/>
    <property type="molecule type" value="Genomic_DNA"/>
</dbReference>
<evidence type="ECO:0000313" key="2">
    <source>
        <dbReference type="Proteomes" id="UP000256805"/>
    </source>
</evidence>
<dbReference type="Proteomes" id="UP000256805">
    <property type="component" value="Unassembled WGS sequence"/>
</dbReference>
<sequence length="184" mass="21040">MGEAHRGRGFGRPTLQLRRDDNLALGLPCSGHQRCLIHFRDFLHPNARLFERESSCAPGSRGRARWQVTIALGSKILHLGMRDVAHLGNLPRFKYWSGFSWAGREYRLAKLIRENGDLFRELGDLLKRDSSVNGRKLACFHHSEVFSQNSGNLRIQETVEERLIKRCFLSQLSKKATVFLVLQG</sequence>
<protein>
    <submittedName>
        <fullName evidence="1">Uncharacterized protein</fullName>
    </submittedName>
</protein>
<name>A0A375JC45_9BURK</name>